<keyword evidence="1" id="KW-1133">Transmembrane helix</keyword>
<keyword evidence="1" id="KW-0812">Transmembrane</keyword>
<dbReference type="AlphaFoldDB" id="A0A0F9N1T5"/>
<dbReference type="EMBL" id="LAZR01008973">
    <property type="protein sequence ID" value="KKM75457.1"/>
    <property type="molecule type" value="Genomic_DNA"/>
</dbReference>
<proteinExistence type="predicted"/>
<evidence type="ECO:0000256" key="1">
    <source>
        <dbReference type="SAM" id="Phobius"/>
    </source>
</evidence>
<organism evidence="2">
    <name type="scientific">marine sediment metagenome</name>
    <dbReference type="NCBI Taxonomy" id="412755"/>
    <lineage>
        <taxon>unclassified sequences</taxon>
        <taxon>metagenomes</taxon>
        <taxon>ecological metagenomes</taxon>
    </lineage>
</organism>
<gene>
    <name evidence="2" type="ORF">LCGC14_1390100</name>
</gene>
<feature type="transmembrane region" description="Helical" evidence="1">
    <location>
        <begin position="7"/>
        <end position="26"/>
    </location>
</feature>
<name>A0A0F9N1T5_9ZZZZ</name>
<evidence type="ECO:0000313" key="2">
    <source>
        <dbReference type="EMBL" id="KKM75457.1"/>
    </source>
</evidence>
<comment type="caution">
    <text evidence="2">The sequence shown here is derived from an EMBL/GenBank/DDBJ whole genome shotgun (WGS) entry which is preliminary data.</text>
</comment>
<feature type="transmembrane region" description="Helical" evidence="1">
    <location>
        <begin position="32"/>
        <end position="57"/>
    </location>
</feature>
<reference evidence="2" key="1">
    <citation type="journal article" date="2015" name="Nature">
        <title>Complex archaea that bridge the gap between prokaryotes and eukaryotes.</title>
        <authorList>
            <person name="Spang A."/>
            <person name="Saw J.H."/>
            <person name="Jorgensen S.L."/>
            <person name="Zaremba-Niedzwiedzka K."/>
            <person name="Martijn J."/>
            <person name="Lind A.E."/>
            <person name="van Eijk R."/>
            <person name="Schleper C."/>
            <person name="Guy L."/>
            <person name="Ettema T.J."/>
        </authorList>
    </citation>
    <scope>NUCLEOTIDE SEQUENCE</scope>
</reference>
<protein>
    <submittedName>
        <fullName evidence="2">Uncharacterized protein</fullName>
    </submittedName>
</protein>
<accession>A0A0F9N1T5</accession>
<keyword evidence="1" id="KW-0472">Membrane</keyword>
<sequence>MEITDIFYWQGIVVSLFLLPWLIFLMNNLFPTIQFLTTITISLIGLCGMALFTIILLRSKNDN</sequence>